<evidence type="ECO:0000256" key="3">
    <source>
        <dbReference type="ARBA" id="ARBA00022692"/>
    </source>
</evidence>
<organism evidence="7 8">
    <name type="scientific">Sphingosinicella soli</name>
    <dbReference type="NCBI Taxonomy" id="333708"/>
    <lineage>
        <taxon>Bacteria</taxon>
        <taxon>Pseudomonadati</taxon>
        <taxon>Pseudomonadota</taxon>
        <taxon>Alphaproteobacteria</taxon>
        <taxon>Sphingomonadales</taxon>
        <taxon>Sphingosinicellaceae</taxon>
        <taxon>Sphingosinicella</taxon>
    </lineage>
</organism>
<feature type="transmembrane region" description="Helical" evidence="6">
    <location>
        <begin position="221"/>
        <end position="242"/>
    </location>
</feature>
<keyword evidence="4 6" id="KW-1133">Transmembrane helix</keyword>
<evidence type="ECO:0000256" key="6">
    <source>
        <dbReference type="SAM" id="Phobius"/>
    </source>
</evidence>
<keyword evidence="5 6" id="KW-0472">Membrane</keyword>
<dbReference type="PANTHER" id="PTHR42770:SF7">
    <property type="entry name" value="MEMBRANE PROTEIN"/>
    <property type="match status" value="1"/>
</dbReference>
<dbReference type="EMBL" id="JACHNZ010000023">
    <property type="protein sequence ID" value="MBB4632561.1"/>
    <property type="molecule type" value="Genomic_DNA"/>
</dbReference>
<protein>
    <submittedName>
        <fullName evidence="7">Amino acid transporter</fullName>
    </submittedName>
</protein>
<feature type="transmembrane region" description="Helical" evidence="6">
    <location>
        <begin position="351"/>
        <end position="368"/>
    </location>
</feature>
<sequence length="466" mass="49345">MLTGSHSSDGTVSVVKPGNGLRWYQMFFLAMGIPGTVFTLFGYTLGKVGTVPAVALWTVAGIFALVQNLLWLRLAKALGFQNGGLALFAAEAWKGRVPLVAPAASMGYWLAWVVTPAVMAQIAAAFIIERWFPGFDIALGFAGFQLHLANFLAIGIVVIFALANLRGVEALSGFAYLSGISLLVPIGLCLAAPFVVPDWSFSARLMQPLAVLDLETQVQALLAWMLMVCASAYASEMVITFAGEYRSPRDMKTATIAISLFSIVVFSVVPLSMAGMIDSTAFASNPAGAFVHLFVELTSFGYAADAVVIILVANMLVATNGAIADSARGLWSNAKEGFVPKPLGRLNRHGVPGRAILFGLLLEVVLLATETSPVGMVATGTIGYMTATVLSLSAFLIRTPTGTAPSWRLAAASLLVVNLVIFFVGVYAFSLTGYGGPREIVIGFLILLASVVFFACRRTPAIKSRP</sequence>
<evidence type="ECO:0000256" key="1">
    <source>
        <dbReference type="ARBA" id="ARBA00004651"/>
    </source>
</evidence>
<evidence type="ECO:0000256" key="4">
    <source>
        <dbReference type="ARBA" id="ARBA00022989"/>
    </source>
</evidence>
<feature type="transmembrane region" description="Helical" evidence="6">
    <location>
        <begin position="174"/>
        <end position="196"/>
    </location>
</feature>
<dbReference type="GO" id="GO:0005886">
    <property type="term" value="C:plasma membrane"/>
    <property type="evidence" value="ECO:0007669"/>
    <property type="project" value="UniProtKB-SubCell"/>
</dbReference>
<feature type="transmembrane region" description="Helical" evidence="6">
    <location>
        <begin position="106"/>
        <end position="128"/>
    </location>
</feature>
<feature type="transmembrane region" description="Helical" evidence="6">
    <location>
        <begin position="51"/>
        <end position="72"/>
    </location>
</feature>
<accession>A0A7W7B225</accession>
<comment type="subcellular location">
    <subcellularLocation>
        <location evidence="1">Cell membrane</location>
        <topology evidence="1">Multi-pass membrane protein</topology>
    </subcellularLocation>
</comment>
<gene>
    <name evidence="7" type="ORF">GGQ98_002187</name>
</gene>
<feature type="transmembrane region" description="Helical" evidence="6">
    <location>
        <begin position="254"/>
        <end position="277"/>
    </location>
</feature>
<dbReference type="Proteomes" id="UP000566324">
    <property type="component" value="Unassembled WGS sequence"/>
</dbReference>
<reference evidence="7 8" key="1">
    <citation type="submission" date="2020-08" db="EMBL/GenBank/DDBJ databases">
        <title>Genomic Encyclopedia of Type Strains, Phase IV (KMG-IV): sequencing the most valuable type-strain genomes for metagenomic binning, comparative biology and taxonomic classification.</title>
        <authorList>
            <person name="Goeker M."/>
        </authorList>
    </citation>
    <scope>NUCLEOTIDE SEQUENCE [LARGE SCALE GENOMIC DNA]</scope>
    <source>
        <strain evidence="7 8">DSM 17328</strain>
    </source>
</reference>
<dbReference type="InterPro" id="IPR050367">
    <property type="entry name" value="APC_superfamily"/>
</dbReference>
<feature type="transmembrane region" description="Helical" evidence="6">
    <location>
        <begin position="26"/>
        <end position="45"/>
    </location>
</feature>
<dbReference type="PANTHER" id="PTHR42770">
    <property type="entry name" value="AMINO ACID TRANSPORTER-RELATED"/>
    <property type="match status" value="1"/>
</dbReference>
<feature type="transmembrane region" description="Helical" evidence="6">
    <location>
        <begin position="297"/>
        <end position="318"/>
    </location>
</feature>
<dbReference type="AlphaFoldDB" id="A0A7W7B225"/>
<evidence type="ECO:0000313" key="8">
    <source>
        <dbReference type="Proteomes" id="UP000566324"/>
    </source>
</evidence>
<keyword evidence="8" id="KW-1185">Reference proteome</keyword>
<feature type="transmembrane region" description="Helical" evidence="6">
    <location>
        <begin position="440"/>
        <end position="456"/>
    </location>
</feature>
<dbReference type="InterPro" id="IPR002293">
    <property type="entry name" value="AA/rel_permease1"/>
</dbReference>
<feature type="transmembrane region" description="Helical" evidence="6">
    <location>
        <begin position="374"/>
        <end position="397"/>
    </location>
</feature>
<dbReference type="Gene3D" id="1.20.1740.10">
    <property type="entry name" value="Amino acid/polyamine transporter I"/>
    <property type="match status" value="1"/>
</dbReference>
<evidence type="ECO:0000256" key="2">
    <source>
        <dbReference type="ARBA" id="ARBA00022475"/>
    </source>
</evidence>
<evidence type="ECO:0000313" key="7">
    <source>
        <dbReference type="EMBL" id="MBB4632561.1"/>
    </source>
</evidence>
<evidence type="ECO:0000256" key="5">
    <source>
        <dbReference type="ARBA" id="ARBA00023136"/>
    </source>
</evidence>
<name>A0A7W7B225_9SPHN</name>
<dbReference type="PIRSF" id="PIRSF006060">
    <property type="entry name" value="AA_transporter"/>
    <property type="match status" value="1"/>
</dbReference>
<proteinExistence type="predicted"/>
<dbReference type="GO" id="GO:0022857">
    <property type="term" value="F:transmembrane transporter activity"/>
    <property type="evidence" value="ECO:0007669"/>
    <property type="project" value="InterPro"/>
</dbReference>
<dbReference type="RefSeq" id="WP_184069355.1">
    <property type="nucleotide sequence ID" value="NZ_JACHNZ010000023.1"/>
</dbReference>
<keyword evidence="3 6" id="KW-0812">Transmembrane</keyword>
<dbReference type="Pfam" id="PF13520">
    <property type="entry name" value="AA_permease_2"/>
    <property type="match status" value="1"/>
</dbReference>
<feature type="transmembrane region" description="Helical" evidence="6">
    <location>
        <begin position="140"/>
        <end position="162"/>
    </location>
</feature>
<comment type="caution">
    <text evidence="7">The sequence shown here is derived from an EMBL/GenBank/DDBJ whole genome shotgun (WGS) entry which is preliminary data.</text>
</comment>
<keyword evidence="2" id="KW-1003">Cell membrane</keyword>
<feature type="transmembrane region" description="Helical" evidence="6">
    <location>
        <begin position="409"/>
        <end position="428"/>
    </location>
</feature>